<evidence type="ECO:0000313" key="1">
    <source>
        <dbReference type="EMBL" id="EYB86315.1"/>
    </source>
</evidence>
<sequence length="85" mass="9450">MVDLAVVAVEEVDLVEAVMVVTVEAVSVVDQADGMTEVVAVVEEASVAGKNKFYCFNLYRYIPSSMLSLVVFECRLEEVLKKFVW</sequence>
<organism evidence="1 2">
    <name type="scientific">Ancylostoma ceylanicum</name>
    <dbReference type="NCBI Taxonomy" id="53326"/>
    <lineage>
        <taxon>Eukaryota</taxon>
        <taxon>Metazoa</taxon>
        <taxon>Ecdysozoa</taxon>
        <taxon>Nematoda</taxon>
        <taxon>Chromadorea</taxon>
        <taxon>Rhabditida</taxon>
        <taxon>Rhabditina</taxon>
        <taxon>Rhabditomorpha</taxon>
        <taxon>Strongyloidea</taxon>
        <taxon>Ancylostomatidae</taxon>
        <taxon>Ancylostomatinae</taxon>
        <taxon>Ancylostoma</taxon>
    </lineage>
</organism>
<accession>A0A016S6K9</accession>
<dbReference type="EMBL" id="JARK01001617">
    <property type="protein sequence ID" value="EYB86315.1"/>
    <property type="molecule type" value="Genomic_DNA"/>
</dbReference>
<evidence type="ECO:0000313" key="2">
    <source>
        <dbReference type="Proteomes" id="UP000024635"/>
    </source>
</evidence>
<gene>
    <name evidence="1" type="primary">Acey_s0281.g1245</name>
    <name evidence="1" type="ORF">Y032_0281g1245</name>
</gene>
<protein>
    <submittedName>
        <fullName evidence="1">Uncharacterized protein</fullName>
    </submittedName>
</protein>
<reference evidence="2" key="1">
    <citation type="journal article" date="2015" name="Nat. Genet.">
        <title>The genome and transcriptome of the zoonotic hookworm Ancylostoma ceylanicum identify infection-specific gene families.</title>
        <authorList>
            <person name="Schwarz E.M."/>
            <person name="Hu Y."/>
            <person name="Antoshechkin I."/>
            <person name="Miller M.M."/>
            <person name="Sternberg P.W."/>
            <person name="Aroian R.V."/>
        </authorList>
    </citation>
    <scope>NUCLEOTIDE SEQUENCE</scope>
    <source>
        <strain evidence="2">HY135</strain>
    </source>
</reference>
<proteinExistence type="predicted"/>
<name>A0A016S6K9_9BILA</name>
<dbReference type="Proteomes" id="UP000024635">
    <property type="component" value="Unassembled WGS sequence"/>
</dbReference>
<comment type="caution">
    <text evidence="1">The sequence shown here is derived from an EMBL/GenBank/DDBJ whole genome shotgun (WGS) entry which is preliminary data.</text>
</comment>
<keyword evidence="2" id="KW-1185">Reference proteome</keyword>
<dbReference type="AlphaFoldDB" id="A0A016S6K9"/>